<protein>
    <recommendedName>
        <fullName evidence="9">rRNA methyltransferase 1, mitochondrial</fullName>
    </recommendedName>
</protein>
<dbReference type="PANTHER" id="PTHR46103:SF1">
    <property type="entry name" value="RRNA METHYLTRANSFERASE 1, MITOCHONDRIAL"/>
    <property type="match status" value="1"/>
</dbReference>
<comment type="subcellular location">
    <subcellularLocation>
        <location evidence="1">Mitochondrion</location>
    </subcellularLocation>
</comment>
<evidence type="ECO:0000256" key="10">
    <source>
        <dbReference type="SAM" id="MobiDB-lite"/>
    </source>
</evidence>
<keyword evidence="4" id="KW-0489">Methyltransferase</keyword>
<keyword evidence="13" id="KW-1185">Reference proteome</keyword>
<organism evidence="12 13">
    <name type="scientific">Glutinoglossum americanum</name>
    <dbReference type="NCBI Taxonomy" id="1670608"/>
    <lineage>
        <taxon>Eukaryota</taxon>
        <taxon>Fungi</taxon>
        <taxon>Dikarya</taxon>
        <taxon>Ascomycota</taxon>
        <taxon>Pezizomycotina</taxon>
        <taxon>Geoglossomycetes</taxon>
        <taxon>Geoglossales</taxon>
        <taxon>Geoglossaceae</taxon>
        <taxon>Glutinoglossum</taxon>
    </lineage>
</organism>
<evidence type="ECO:0000256" key="4">
    <source>
        <dbReference type="ARBA" id="ARBA00022603"/>
    </source>
</evidence>
<dbReference type="SMART" id="SM00967">
    <property type="entry name" value="SpoU_sub_bind"/>
    <property type="match status" value="1"/>
</dbReference>
<dbReference type="InterPro" id="IPR029028">
    <property type="entry name" value="Alpha/beta_knot_MTases"/>
</dbReference>
<dbReference type="PANTHER" id="PTHR46103">
    <property type="entry name" value="RRNA METHYLTRANSFERASE 1, MITOCHONDRIAL"/>
    <property type="match status" value="1"/>
</dbReference>
<dbReference type="Gene3D" id="3.30.1330.30">
    <property type="match status" value="1"/>
</dbReference>
<accession>A0A9P8I448</accession>
<feature type="compositionally biased region" description="Polar residues" evidence="10">
    <location>
        <begin position="115"/>
        <end position="125"/>
    </location>
</feature>
<dbReference type="InterPro" id="IPR013123">
    <property type="entry name" value="SpoU_subst-bd"/>
</dbReference>
<evidence type="ECO:0000256" key="6">
    <source>
        <dbReference type="ARBA" id="ARBA00022691"/>
    </source>
</evidence>
<dbReference type="SUPFAM" id="SSF75217">
    <property type="entry name" value="alpha/beta knot"/>
    <property type="match status" value="1"/>
</dbReference>
<comment type="similarity">
    <text evidence="2">Belongs to the class IV-like SAM-binding methyltransferase superfamily. RNA methyltransferase TrmH family.</text>
</comment>
<dbReference type="EMBL" id="JAGHQL010000062">
    <property type="protein sequence ID" value="KAH0542038.1"/>
    <property type="molecule type" value="Genomic_DNA"/>
</dbReference>
<feature type="compositionally biased region" description="Basic and acidic residues" evidence="10">
    <location>
        <begin position="206"/>
        <end position="221"/>
    </location>
</feature>
<feature type="region of interest" description="Disordered" evidence="10">
    <location>
        <begin position="48"/>
        <end position="293"/>
    </location>
</feature>
<keyword evidence="3" id="KW-0698">rRNA processing</keyword>
<name>A0A9P8I448_9PEZI</name>
<evidence type="ECO:0000256" key="2">
    <source>
        <dbReference type="ARBA" id="ARBA00007228"/>
    </source>
</evidence>
<comment type="caution">
    <text evidence="12">The sequence shown here is derived from an EMBL/GenBank/DDBJ whole genome shotgun (WGS) entry which is preliminary data.</text>
</comment>
<feature type="compositionally biased region" description="Basic and acidic residues" evidence="10">
    <location>
        <begin position="61"/>
        <end position="74"/>
    </location>
</feature>
<dbReference type="CDD" id="cd18105">
    <property type="entry name" value="SpoU-like_MRM1"/>
    <property type="match status" value="1"/>
</dbReference>
<evidence type="ECO:0000313" key="13">
    <source>
        <dbReference type="Proteomes" id="UP000698800"/>
    </source>
</evidence>
<evidence type="ECO:0000313" key="12">
    <source>
        <dbReference type="EMBL" id="KAH0542038.1"/>
    </source>
</evidence>
<feature type="domain" description="RNA 2-O ribose methyltransferase substrate binding" evidence="11">
    <location>
        <begin position="303"/>
        <end position="385"/>
    </location>
</feature>
<dbReference type="GO" id="GO:0005739">
    <property type="term" value="C:mitochondrion"/>
    <property type="evidence" value="ECO:0007669"/>
    <property type="project" value="UniProtKB-SubCell"/>
</dbReference>
<dbReference type="Gene3D" id="3.40.1280.10">
    <property type="match status" value="1"/>
</dbReference>
<feature type="compositionally biased region" description="Polar residues" evidence="10">
    <location>
        <begin position="196"/>
        <end position="205"/>
    </location>
</feature>
<dbReference type="Proteomes" id="UP000698800">
    <property type="component" value="Unassembled WGS sequence"/>
</dbReference>
<evidence type="ECO:0000256" key="7">
    <source>
        <dbReference type="ARBA" id="ARBA00022946"/>
    </source>
</evidence>
<keyword evidence="6" id="KW-0949">S-adenosyl-L-methionine</keyword>
<dbReference type="GO" id="GO:0003723">
    <property type="term" value="F:RNA binding"/>
    <property type="evidence" value="ECO:0007669"/>
    <property type="project" value="InterPro"/>
</dbReference>
<evidence type="ECO:0000256" key="9">
    <source>
        <dbReference type="ARBA" id="ARBA00034881"/>
    </source>
</evidence>
<feature type="compositionally biased region" description="Basic and acidic residues" evidence="10">
    <location>
        <begin position="176"/>
        <end position="185"/>
    </location>
</feature>
<keyword evidence="8" id="KW-0496">Mitochondrion</keyword>
<dbReference type="InterPro" id="IPR047261">
    <property type="entry name" value="MRM1_MeTrfase_dom"/>
</dbReference>
<dbReference type="Pfam" id="PF00588">
    <property type="entry name" value="SpoU_methylase"/>
    <property type="match status" value="1"/>
</dbReference>
<dbReference type="Pfam" id="PF08032">
    <property type="entry name" value="SpoU_sub_bind"/>
    <property type="match status" value="1"/>
</dbReference>
<evidence type="ECO:0000256" key="5">
    <source>
        <dbReference type="ARBA" id="ARBA00022679"/>
    </source>
</evidence>
<gene>
    <name evidence="12" type="ORF">FGG08_003502</name>
</gene>
<evidence type="ECO:0000256" key="1">
    <source>
        <dbReference type="ARBA" id="ARBA00004173"/>
    </source>
</evidence>
<feature type="compositionally biased region" description="Low complexity" evidence="10">
    <location>
        <begin position="269"/>
        <end position="285"/>
    </location>
</feature>
<dbReference type="AlphaFoldDB" id="A0A9P8I448"/>
<dbReference type="FunFam" id="3.30.1330.30:FF:000035">
    <property type="entry name" value="TrmH family RNA methyltransferase"/>
    <property type="match status" value="1"/>
</dbReference>
<dbReference type="SUPFAM" id="SSF55315">
    <property type="entry name" value="L30e-like"/>
    <property type="match status" value="1"/>
</dbReference>
<reference evidence="12" key="1">
    <citation type="submission" date="2021-03" db="EMBL/GenBank/DDBJ databases">
        <title>Comparative genomics and phylogenomic investigation of the class Geoglossomycetes provide insights into ecological specialization and systematics.</title>
        <authorList>
            <person name="Melie T."/>
            <person name="Pirro S."/>
            <person name="Miller A.N."/>
            <person name="Quandt A."/>
        </authorList>
    </citation>
    <scope>NUCLEOTIDE SEQUENCE</scope>
    <source>
        <strain evidence="12">GBOQ0MN5Z8</strain>
    </source>
</reference>
<dbReference type="InterPro" id="IPR001537">
    <property type="entry name" value="SpoU_MeTrfase"/>
</dbReference>
<dbReference type="InterPro" id="IPR029064">
    <property type="entry name" value="Ribosomal_eL30-like_sf"/>
</dbReference>
<evidence type="ECO:0000256" key="3">
    <source>
        <dbReference type="ARBA" id="ARBA00022552"/>
    </source>
</evidence>
<dbReference type="InterPro" id="IPR029026">
    <property type="entry name" value="tRNA_m1G_MTases_N"/>
</dbReference>
<evidence type="ECO:0000259" key="11">
    <source>
        <dbReference type="SMART" id="SM00967"/>
    </source>
</evidence>
<dbReference type="OrthoDB" id="270651at2759"/>
<keyword evidence="5" id="KW-0808">Transferase</keyword>
<proteinExistence type="inferred from homology"/>
<dbReference type="GO" id="GO:0016435">
    <property type="term" value="F:rRNA (guanine) methyltransferase activity"/>
    <property type="evidence" value="ECO:0007669"/>
    <property type="project" value="TreeGrafter"/>
</dbReference>
<sequence>MINSYIHGQRMLLQSARSKPFCLPIQSLFLYRNASLNSAIYKGIRRSNTSERGARLRRSNNIRDERTDRGEVASKSRPKRPNHLLGLDAGEVEEKPRRLNSKIQNRSSRRHNSNYRQEASGNGYSSGKLPFRGQATSPGYSEGTGRYGSNRFPIQGRESEPDRRERTGGYSKGRLFLRDSPRCPDNRGGGNRYSYRESSFQSRSFVSEKKDGRPRSKETSHRLSYRADPGGSRELGYEGIDQNPNYSKIPSFTKGRNHTSHLRDQKAYSSSFQSSSDTRSKSSPRLSEKSPLSIPYSTASSEFLYGTSVVTAALRSKRRQMYKLYILEGEQREAIIRDADIRGLARKAGVDVISVSSDWARLMDKMSSGRPHNGYILEASPLPKLPIVSVLEVPAKTGDSFQVKLDYQSKEDRVVNGTGDKISWKHDGWRYPLILLLDGILDPGNLGNILRSAYFLGVDAVAISTRHSAPLSATAIKASAGASEHIPILSLAHPGHFINASTKNGWRFYAAVAPPLPLAETQSPPPKLQTYLSASSLHLDSPLANQPCVLVLGSEGEGLRQNLRRKVDYEIGIDGGRARVGNVDSLNVSVAAGMLCEAFLRKPRETTKDEKGEKLF</sequence>
<feature type="compositionally biased region" description="Basic and acidic residues" evidence="10">
    <location>
        <begin position="157"/>
        <end position="167"/>
    </location>
</feature>
<dbReference type="InterPro" id="IPR047182">
    <property type="entry name" value="MRM1"/>
</dbReference>
<evidence type="ECO:0000256" key="8">
    <source>
        <dbReference type="ARBA" id="ARBA00023128"/>
    </source>
</evidence>
<keyword evidence="7" id="KW-0809">Transit peptide</keyword>